<gene>
    <name evidence="1" type="ORF">HanXRQr2_Chr12g0547941</name>
</gene>
<proteinExistence type="predicted"/>
<name>A0A9K3MWG9_HELAN</name>
<organism evidence="1 2">
    <name type="scientific">Helianthus annuus</name>
    <name type="common">Common sunflower</name>
    <dbReference type="NCBI Taxonomy" id="4232"/>
    <lineage>
        <taxon>Eukaryota</taxon>
        <taxon>Viridiplantae</taxon>
        <taxon>Streptophyta</taxon>
        <taxon>Embryophyta</taxon>
        <taxon>Tracheophyta</taxon>
        <taxon>Spermatophyta</taxon>
        <taxon>Magnoliopsida</taxon>
        <taxon>eudicotyledons</taxon>
        <taxon>Gunneridae</taxon>
        <taxon>Pentapetalae</taxon>
        <taxon>asterids</taxon>
        <taxon>campanulids</taxon>
        <taxon>Asterales</taxon>
        <taxon>Asteraceae</taxon>
        <taxon>Asteroideae</taxon>
        <taxon>Heliantheae alliance</taxon>
        <taxon>Heliantheae</taxon>
        <taxon>Helianthus</taxon>
    </lineage>
</organism>
<evidence type="ECO:0000313" key="2">
    <source>
        <dbReference type="Proteomes" id="UP000215914"/>
    </source>
</evidence>
<dbReference type="Gramene" id="mRNA:HanXRQr2_Chr12g0547941">
    <property type="protein sequence ID" value="CDS:HanXRQr2_Chr12g0547941.1"/>
    <property type="gene ID" value="HanXRQr2_Chr12g0547941"/>
</dbReference>
<reference evidence="1" key="1">
    <citation type="journal article" date="2017" name="Nature">
        <title>The sunflower genome provides insights into oil metabolism, flowering and Asterid evolution.</title>
        <authorList>
            <person name="Badouin H."/>
            <person name="Gouzy J."/>
            <person name="Grassa C.J."/>
            <person name="Murat F."/>
            <person name="Staton S.E."/>
            <person name="Cottret L."/>
            <person name="Lelandais-Briere C."/>
            <person name="Owens G.L."/>
            <person name="Carrere S."/>
            <person name="Mayjonade B."/>
            <person name="Legrand L."/>
            <person name="Gill N."/>
            <person name="Kane N.C."/>
            <person name="Bowers J.E."/>
            <person name="Hubner S."/>
            <person name="Bellec A."/>
            <person name="Berard A."/>
            <person name="Berges H."/>
            <person name="Blanchet N."/>
            <person name="Boniface M.C."/>
            <person name="Brunel D."/>
            <person name="Catrice O."/>
            <person name="Chaidir N."/>
            <person name="Claudel C."/>
            <person name="Donnadieu C."/>
            <person name="Faraut T."/>
            <person name="Fievet G."/>
            <person name="Helmstetter N."/>
            <person name="King M."/>
            <person name="Knapp S.J."/>
            <person name="Lai Z."/>
            <person name="Le Paslier M.C."/>
            <person name="Lippi Y."/>
            <person name="Lorenzon L."/>
            <person name="Mandel J.R."/>
            <person name="Marage G."/>
            <person name="Marchand G."/>
            <person name="Marquand E."/>
            <person name="Bret-Mestries E."/>
            <person name="Morien E."/>
            <person name="Nambeesan S."/>
            <person name="Nguyen T."/>
            <person name="Pegot-Espagnet P."/>
            <person name="Pouilly N."/>
            <person name="Raftis F."/>
            <person name="Sallet E."/>
            <person name="Schiex T."/>
            <person name="Thomas J."/>
            <person name="Vandecasteele C."/>
            <person name="Vares D."/>
            <person name="Vear F."/>
            <person name="Vautrin S."/>
            <person name="Crespi M."/>
            <person name="Mangin B."/>
            <person name="Burke J.M."/>
            <person name="Salse J."/>
            <person name="Munos S."/>
            <person name="Vincourt P."/>
            <person name="Rieseberg L.H."/>
            <person name="Langlade N.B."/>
        </authorList>
    </citation>
    <scope>NUCLEOTIDE SEQUENCE</scope>
    <source>
        <tissue evidence="1">Leaves</tissue>
    </source>
</reference>
<accession>A0A9K3MWG9</accession>
<evidence type="ECO:0000313" key="1">
    <source>
        <dbReference type="EMBL" id="KAF5778474.1"/>
    </source>
</evidence>
<comment type="caution">
    <text evidence="1">The sequence shown here is derived from an EMBL/GenBank/DDBJ whole genome shotgun (WGS) entry which is preliminary data.</text>
</comment>
<sequence>MSIISCVKFSKAVVHGKLLTSWGELSHNFLALFITRSKVDFPCGSGCDASIFIVHEMFGQGFRYVKAFGLEVNMFD</sequence>
<dbReference type="Proteomes" id="UP000215914">
    <property type="component" value="Unassembled WGS sequence"/>
</dbReference>
<dbReference type="EMBL" id="MNCJ02000327">
    <property type="protein sequence ID" value="KAF5778474.1"/>
    <property type="molecule type" value="Genomic_DNA"/>
</dbReference>
<reference evidence="1" key="2">
    <citation type="submission" date="2020-06" db="EMBL/GenBank/DDBJ databases">
        <title>Helianthus annuus Genome sequencing and assembly Release 2.</title>
        <authorList>
            <person name="Gouzy J."/>
            <person name="Langlade N."/>
            <person name="Munos S."/>
        </authorList>
    </citation>
    <scope>NUCLEOTIDE SEQUENCE</scope>
    <source>
        <tissue evidence="1">Leaves</tissue>
    </source>
</reference>
<protein>
    <submittedName>
        <fullName evidence="1">Uncharacterized protein</fullName>
    </submittedName>
</protein>
<keyword evidence="2" id="KW-1185">Reference proteome</keyword>
<dbReference type="AlphaFoldDB" id="A0A9K3MWG9"/>